<comment type="similarity">
    <text evidence="2">Belongs to the MCM10 family.</text>
</comment>
<keyword evidence="6" id="KW-0862">Zinc</keyword>
<dbReference type="GO" id="GO:0003688">
    <property type="term" value="F:DNA replication origin binding"/>
    <property type="evidence" value="ECO:0007669"/>
    <property type="project" value="TreeGrafter"/>
</dbReference>
<organism evidence="11 12">
    <name type="scientific">Kluyveromyces dobzhanskii CBS 2104</name>
    <dbReference type="NCBI Taxonomy" id="1427455"/>
    <lineage>
        <taxon>Eukaryota</taxon>
        <taxon>Fungi</taxon>
        <taxon>Dikarya</taxon>
        <taxon>Ascomycota</taxon>
        <taxon>Saccharomycotina</taxon>
        <taxon>Saccharomycetes</taxon>
        <taxon>Saccharomycetales</taxon>
        <taxon>Saccharomycetaceae</taxon>
        <taxon>Kluyveromyces</taxon>
    </lineage>
</organism>
<evidence type="ECO:0000256" key="5">
    <source>
        <dbReference type="ARBA" id="ARBA00022771"/>
    </source>
</evidence>
<sequence length="576" mass="66237">MSHKLNDPREIALVDPYEELSDDELEIEKVKRRIIELDAEKRDLSDRLLNLQKNRKLKDPNFDFVEIPQSPKKSKNAVRVPEIKRHNPVADIEESESNSNEDYLLKKIGTAESTPYFVKKLQSVNSNEHEAIKKKTELLCHRIYTFNGEILNEHKPLDVDERDELSGINLDRRYVPLLTLQKNTKNIKVLRLPKLFSKVRAPNFLEPEYSNWMVLGVISKKTEPRMTNSEKPVKFFSITLTDFQFDLNVLFFGKGVVEKYFKLRIGDLIAVLNPEIMPSKKMEGGEGPKSSTFGLKISKETNNILELGHSKDLGFCQFFVKSRSKPCGAPINKSHENYCAYHKEIKMRQGSARRVEISSSVTMRAPVIKGYQQTLVKSQRCEGKTSLRYQQNPDKPFVRELTAAESNRFLFSSANASTAFFDDDYENPDILANLDNKRRKIQEFRSNRNLEKTLKGLSEKMTSRKEDQIDSEGKKTATLSMFQHGLVNRIGYDPTKGKASLEMLQHSMDNNSTITDKQLAITDICNIKKDNVNLKPSKKQLREKINKRNSVYNKLMKSNETQVTVDDESSDDLEII</sequence>
<dbReference type="Gene3D" id="2.40.50.140">
    <property type="entry name" value="Nucleic acid-binding proteins"/>
    <property type="match status" value="1"/>
</dbReference>
<keyword evidence="4" id="KW-0479">Metal-binding</keyword>
<dbReference type="OrthoDB" id="273123at2759"/>
<dbReference type="GO" id="GO:0003697">
    <property type="term" value="F:single-stranded DNA binding"/>
    <property type="evidence" value="ECO:0007669"/>
    <property type="project" value="InterPro"/>
</dbReference>
<evidence type="ECO:0000256" key="2">
    <source>
        <dbReference type="ARBA" id="ARBA00009679"/>
    </source>
</evidence>
<comment type="subcellular location">
    <subcellularLocation>
        <location evidence="1">Nucleus</location>
    </subcellularLocation>
</comment>
<evidence type="ECO:0000256" key="1">
    <source>
        <dbReference type="ARBA" id="ARBA00004123"/>
    </source>
</evidence>
<dbReference type="Proteomes" id="UP000031516">
    <property type="component" value="Unassembled WGS sequence"/>
</dbReference>
<evidence type="ECO:0000259" key="10">
    <source>
        <dbReference type="Pfam" id="PF22379"/>
    </source>
</evidence>
<keyword evidence="12" id="KW-1185">Reference proteome</keyword>
<feature type="domain" description="Zinc finger Mcm10/DnaG-type" evidence="9">
    <location>
        <begin position="308"/>
        <end position="354"/>
    </location>
</feature>
<dbReference type="Pfam" id="PF22379">
    <property type="entry name" value="OB_MCM10"/>
    <property type="match status" value="1"/>
</dbReference>
<dbReference type="PANTHER" id="PTHR13454:SF11">
    <property type="entry name" value="PROTEIN MCM10 HOMOLOG"/>
    <property type="match status" value="1"/>
</dbReference>
<evidence type="ECO:0000256" key="7">
    <source>
        <dbReference type="ARBA" id="ARBA00023242"/>
    </source>
</evidence>
<dbReference type="GO" id="GO:0043596">
    <property type="term" value="C:nuclear replication fork"/>
    <property type="evidence" value="ECO:0007669"/>
    <property type="project" value="TreeGrafter"/>
</dbReference>
<protein>
    <submittedName>
        <fullName evidence="11">WGS project CCBQ000000000 data, contig 00028</fullName>
    </submittedName>
</protein>
<dbReference type="GO" id="GO:0008270">
    <property type="term" value="F:zinc ion binding"/>
    <property type="evidence" value="ECO:0007669"/>
    <property type="project" value="UniProtKB-KW"/>
</dbReference>
<evidence type="ECO:0000313" key="11">
    <source>
        <dbReference type="EMBL" id="CDO91686.1"/>
    </source>
</evidence>
<gene>
    <name evidence="11" type="ORF">KLDO_g20</name>
</gene>
<dbReference type="SUPFAM" id="SSF50249">
    <property type="entry name" value="Nucleic acid-binding proteins"/>
    <property type="match status" value="1"/>
</dbReference>
<accession>A0A0A8L0C8</accession>
<evidence type="ECO:0000259" key="9">
    <source>
        <dbReference type="Pfam" id="PF09329"/>
    </source>
</evidence>
<keyword evidence="8" id="KW-0175">Coiled coil</keyword>
<evidence type="ECO:0000256" key="3">
    <source>
        <dbReference type="ARBA" id="ARBA00022705"/>
    </source>
</evidence>
<reference evidence="11 12" key="1">
    <citation type="submission" date="2014-03" db="EMBL/GenBank/DDBJ databases">
        <title>The genome of Kluyveromyces dobzhanskii.</title>
        <authorList>
            <person name="Nystedt B."/>
            <person name="Astrom S."/>
        </authorList>
    </citation>
    <scope>NUCLEOTIDE SEQUENCE [LARGE SCALE GENOMIC DNA]</scope>
    <source>
        <strain evidence="11 12">CBS 2104</strain>
    </source>
</reference>
<dbReference type="InterPro" id="IPR055065">
    <property type="entry name" value="OB_MCM10"/>
</dbReference>
<dbReference type="GO" id="GO:0006270">
    <property type="term" value="P:DNA replication initiation"/>
    <property type="evidence" value="ECO:0007669"/>
    <property type="project" value="InterPro"/>
</dbReference>
<dbReference type="PANTHER" id="PTHR13454">
    <property type="entry name" value="PROTEIN MCM10 HOMOLOG"/>
    <property type="match status" value="1"/>
</dbReference>
<dbReference type="InterPro" id="IPR015408">
    <property type="entry name" value="Znf_Mcm10/DnaG"/>
</dbReference>
<dbReference type="InterPro" id="IPR040184">
    <property type="entry name" value="Mcm10"/>
</dbReference>
<evidence type="ECO:0000256" key="6">
    <source>
        <dbReference type="ARBA" id="ARBA00022833"/>
    </source>
</evidence>
<proteinExistence type="inferred from homology"/>
<evidence type="ECO:0000256" key="4">
    <source>
        <dbReference type="ARBA" id="ARBA00022723"/>
    </source>
</evidence>
<keyword evidence="5" id="KW-0863">Zinc-finger</keyword>
<keyword evidence="3" id="KW-0235">DNA replication</keyword>
<name>A0A0A8L0C8_9SACH</name>
<comment type="caution">
    <text evidence="11">The sequence shown here is derived from an EMBL/GenBank/DDBJ whole genome shotgun (WGS) entry which is preliminary data.</text>
</comment>
<dbReference type="AlphaFoldDB" id="A0A0A8L0C8"/>
<dbReference type="EMBL" id="CCBQ010000001">
    <property type="protein sequence ID" value="CDO91686.1"/>
    <property type="molecule type" value="Genomic_DNA"/>
</dbReference>
<evidence type="ECO:0000313" key="12">
    <source>
        <dbReference type="Proteomes" id="UP000031516"/>
    </source>
</evidence>
<feature type="coiled-coil region" evidence="8">
    <location>
        <begin position="20"/>
        <end position="54"/>
    </location>
</feature>
<dbReference type="InterPro" id="IPR012340">
    <property type="entry name" value="NA-bd_OB-fold"/>
</dbReference>
<keyword evidence="7" id="KW-0539">Nucleus</keyword>
<feature type="domain" description="MCM10 OB-fold" evidence="10">
    <location>
        <begin position="166"/>
        <end position="283"/>
    </location>
</feature>
<dbReference type="Pfam" id="PF09329">
    <property type="entry name" value="zf-primase"/>
    <property type="match status" value="1"/>
</dbReference>
<evidence type="ECO:0000256" key="8">
    <source>
        <dbReference type="SAM" id="Coils"/>
    </source>
</evidence>